<protein>
    <submittedName>
        <fullName evidence="2">Uncharacterized protein</fullName>
    </submittedName>
</protein>
<dbReference type="OrthoDB" id="483at2"/>
<dbReference type="GO" id="GO:0003677">
    <property type="term" value="F:DNA binding"/>
    <property type="evidence" value="ECO:0007669"/>
    <property type="project" value="UniProtKB-KW"/>
</dbReference>
<organism evidence="2 3">
    <name type="scientific">Nonomuraea phyllanthi</name>
    <dbReference type="NCBI Taxonomy" id="2219224"/>
    <lineage>
        <taxon>Bacteria</taxon>
        <taxon>Bacillati</taxon>
        <taxon>Actinomycetota</taxon>
        <taxon>Actinomycetes</taxon>
        <taxon>Streptosporangiales</taxon>
        <taxon>Streptosporangiaceae</taxon>
        <taxon>Nonomuraea</taxon>
    </lineage>
</organism>
<dbReference type="SMART" id="SM00421">
    <property type="entry name" value="HTH_LUXR"/>
    <property type="match status" value="1"/>
</dbReference>
<dbReference type="PRINTS" id="PR00038">
    <property type="entry name" value="HTHLUXR"/>
</dbReference>
<dbReference type="InterPro" id="IPR000792">
    <property type="entry name" value="Tscrpt_reg_LuxR_C"/>
</dbReference>
<keyword evidence="3" id="KW-1185">Reference proteome</keyword>
<evidence type="ECO:0000256" key="1">
    <source>
        <dbReference type="ARBA" id="ARBA00023125"/>
    </source>
</evidence>
<comment type="caution">
    <text evidence="2">The sequence shown here is derived from an EMBL/GenBank/DDBJ whole genome shotgun (WGS) entry which is preliminary data.</text>
</comment>
<dbReference type="Gene3D" id="1.10.10.10">
    <property type="entry name" value="Winged helix-like DNA-binding domain superfamily/Winged helix DNA-binding domain"/>
    <property type="match status" value="1"/>
</dbReference>
<dbReference type="CDD" id="cd06170">
    <property type="entry name" value="LuxR_C_like"/>
    <property type="match status" value="1"/>
</dbReference>
<evidence type="ECO:0000313" key="2">
    <source>
        <dbReference type="EMBL" id="KAB8189520.1"/>
    </source>
</evidence>
<dbReference type="Pfam" id="PF00196">
    <property type="entry name" value="GerE"/>
    <property type="match status" value="1"/>
</dbReference>
<dbReference type="PANTHER" id="PTHR43214:SF42">
    <property type="entry name" value="TRANSCRIPTIONAL REGULATORY PROTEIN DESR"/>
    <property type="match status" value="1"/>
</dbReference>
<dbReference type="EMBL" id="VDLX02000019">
    <property type="protein sequence ID" value="KAB8189520.1"/>
    <property type="molecule type" value="Genomic_DNA"/>
</dbReference>
<dbReference type="InterPro" id="IPR039420">
    <property type="entry name" value="WalR-like"/>
</dbReference>
<dbReference type="InterPro" id="IPR036388">
    <property type="entry name" value="WH-like_DNA-bd_sf"/>
</dbReference>
<dbReference type="SUPFAM" id="SSF46894">
    <property type="entry name" value="C-terminal effector domain of the bipartite response regulators"/>
    <property type="match status" value="1"/>
</dbReference>
<keyword evidence="1" id="KW-0238">DNA-binding</keyword>
<sequence length="528" mass="57245">MDSADEELIAEAETAWRVGRAEAARRALDRAEGTTGRHTLPWLRIQALRGEIELRSGVPSDALAILTPPARQALNTHPAVALRMLLLAREAAFHCARQDAVDEVSALAAALPALAEPRLDALRGALQRYDTRPATAQRVAFRRGRIAGRQHMDTVADAAAGILELDDPDLLMAAGGMAFGIDRPALARQLRHRAATLARARGELGTLSTALDVLVPDHLSRAQYAHAQEHADEGHHLAERAGRDNTACSHLSYLTALAALRGDEDRARALGDSVLAAALPRRLLRPAGVVQYALGLMELAAGRLNEALTSFETLLGHTPQPGRPELAMTAAPDHIEAAVRAGHEDRVRDMAAAYIELADAAGTAEAGALAARCRALLGTEQGAETEFPRALQLHAEAERPFDHARTQLLYGEFLRRRRQRVPAREHLRAAERTFTHLGLPVWARRAAEELRAAGTTPRTRVAAEPLTPQERQIARAVAEGATNRQVAAKLFLSPRTVDYHLRKIFAKLGISSRAELIRNPPADPIQNS</sequence>
<accession>A0A5C4VMW1</accession>
<dbReference type="GO" id="GO:0006355">
    <property type="term" value="P:regulation of DNA-templated transcription"/>
    <property type="evidence" value="ECO:0007669"/>
    <property type="project" value="InterPro"/>
</dbReference>
<dbReference type="PANTHER" id="PTHR43214">
    <property type="entry name" value="TWO-COMPONENT RESPONSE REGULATOR"/>
    <property type="match status" value="1"/>
</dbReference>
<evidence type="ECO:0000313" key="3">
    <source>
        <dbReference type="Proteomes" id="UP000312512"/>
    </source>
</evidence>
<dbReference type="Proteomes" id="UP000312512">
    <property type="component" value="Unassembled WGS sequence"/>
</dbReference>
<dbReference type="AlphaFoldDB" id="A0A5C4VMW1"/>
<proteinExistence type="predicted"/>
<dbReference type="InterPro" id="IPR016032">
    <property type="entry name" value="Sig_transdc_resp-reg_C-effctor"/>
</dbReference>
<reference evidence="2 3" key="1">
    <citation type="submission" date="2019-10" db="EMBL/GenBank/DDBJ databases">
        <title>Nonomuraea sp. nov., isolated from Phyllanthus amarus.</title>
        <authorList>
            <person name="Klykleung N."/>
            <person name="Tanasupawat S."/>
        </authorList>
    </citation>
    <scope>NUCLEOTIDE SEQUENCE [LARGE SCALE GENOMIC DNA]</scope>
    <source>
        <strain evidence="2 3">PA1-10</strain>
    </source>
</reference>
<dbReference type="RefSeq" id="WP_139635365.1">
    <property type="nucleotide sequence ID" value="NZ_VDLX02000019.1"/>
</dbReference>
<gene>
    <name evidence="2" type="ORF">FH608_038620</name>
</gene>
<name>A0A5C4VMW1_9ACTN</name>
<dbReference type="PROSITE" id="PS50043">
    <property type="entry name" value="HTH_LUXR_2"/>
    <property type="match status" value="1"/>
</dbReference>